<dbReference type="EMBL" id="MU277197">
    <property type="protein sequence ID" value="KAI0064779.1"/>
    <property type="molecule type" value="Genomic_DNA"/>
</dbReference>
<reference evidence="1" key="2">
    <citation type="journal article" date="2022" name="New Phytol.">
        <title>Evolutionary transition to the ectomycorrhizal habit in the genomes of a hyperdiverse lineage of mushroom-forming fungi.</title>
        <authorList>
            <person name="Looney B."/>
            <person name="Miyauchi S."/>
            <person name="Morin E."/>
            <person name="Drula E."/>
            <person name="Courty P.E."/>
            <person name="Kohler A."/>
            <person name="Kuo A."/>
            <person name="LaButti K."/>
            <person name="Pangilinan J."/>
            <person name="Lipzen A."/>
            <person name="Riley R."/>
            <person name="Andreopoulos W."/>
            <person name="He G."/>
            <person name="Johnson J."/>
            <person name="Nolan M."/>
            <person name="Tritt A."/>
            <person name="Barry K.W."/>
            <person name="Grigoriev I.V."/>
            <person name="Nagy L.G."/>
            <person name="Hibbett D."/>
            <person name="Henrissat B."/>
            <person name="Matheny P.B."/>
            <person name="Labbe J."/>
            <person name="Martin F.M."/>
        </authorList>
    </citation>
    <scope>NUCLEOTIDE SEQUENCE</scope>
    <source>
        <strain evidence="1">HHB10654</strain>
    </source>
</reference>
<accession>A0ACB8T7C8</accession>
<comment type="caution">
    <text evidence="1">The sequence shown here is derived from an EMBL/GenBank/DDBJ whole genome shotgun (WGS) entry which is preliminary data.</text>
</comment>
<organism evidence="1 2">
    <name type="scientific">Artomyces pyxidatus</name>
    <dbReference type="NCBI Taxonomy" id="48021"/>
    <lineage>
        <taxon>Eukaryota</taxon>
        <taxon>Fungi</taxon>
        <taxon>Dikarya</taxon>
        <taxon>Basidiomycota</taxon>
        <taxon>Agaricomycotina</taxon>
        <taxon>Agaricomycetes</taxon>
        <taxon>Russulales</taxon>
        <taxon>Auriscalpiaceae</taxon>
        <taxon>Artomyces</taxon>
    </lineage>
</organism>
<evidence type="ECO:0000313" key="1">
    <source>
        <dbReference type="EMBL" id="KAI0064779.1"/>
    </source>
</evidence>
<evidence type="ECO:0000313" key="2">
    <source>
        <dbReference type="Proteomes" id="UP000814140"/>
    </source>
</evidence>
<reference evidence="1" key="1">
    <citation type="submission" date="2021-03" db="EMBL/GenBank/DDBJ databases">
        <authorList>
            <consortium name="DOE Joint Genome Institute"/>
            <person name="Ahrendt S."/>
            <person name="Looney B.P."/>
            <person name="Miyauchi S."/>
            <person name="Morin E."/>
            <person name="Drula E."/>
            <person name="Courty P.E."/>
            <person name="Chicoki N."/>
            <person name="Fauchery L."/>
            <person name="Kohler A."/>
            <person name="Kuo A."/>
            <person name="Labutti K."/>
            <person name="Pangilinan J."/>
            <person name="Lipzen A."/>
            <person name="Riley R."/>
            <person name="Andreopoulos W."/>
            <person name="He G."/>
            <person name="Johnson J."/>
            <person name="Barry K.W."/>
            <person name="Grigoriev I.V."/>
            <person name="Nagy L."/>
            <person name="Hibbett D."/>
            <person name="Henrissat B."/>
            <person name="Matheny P.B."/>
            <person name="Labbe J."/>
            <person name="Martin F."/>
        </authorList>
    </citation>
    <scope>NUCLEOTIDE SEQUENCE</scope>
    <source>
        <strain evidence="1">HHB10654</strain>
    </source>
</reference>
<gene>
    <name evidence="1" type="ORF">BV25DRAFT_1913954</name>
</gene>
<keyword evidence="2" id="KW-1185">Reference proteome</keyword>
<name>A0ACB8T7C8_9AGAM</name>
<protein>
    <submittedName>
        <fullName evidence="1">Uncharacterized protein</fullName>
    </submittedName>
</protein>
<dbReference type="Proteomes" id="UP000814140">
    <property type="component" value="Unassembled WGS sequence"/>
</dbReference>
<sequence>MSSTSDAQSHPYSWHQSHDQATVLFLVPYQVRDDEVQVTIERNNLVAGVRGQPPIVKGRLYGNVNTTASVWQLEPRASRLSLRERTTSTTSTTSTHSSYAFVSDPDISSSFAASLDSRPTSDTEDHVPTSPTLSSPISSADERAGFATIQRRRLKSRGSRATSPRHAEFSLASSLSSIESLHTSRSGRLLTIHLEKADSIIWPSLIVGPVPESLSPCPPGPSGLSASAEQMFNMDPTSLALLALDLFDIRHDSERAFEYFLRAWLQAHLPSAAIRLVTHYVPLQLLPANSIPPHEEPGPPGTTAYYVHNLGGSSGLAQLYLETGLLHLEGAASVLLSSSYSPLSSIRLPQHLPDPTDGGGTEAWKRDREAARRYFEHARALSPTLEVPLLPPEGEDPPEEKATELALQMPSVDVQSREEPQVRRRRHPKEDARAELYGKSEAASAAASDEDRTWYLYIPGLVGAGTALLVVGVVGALSFSSWRKSQN</sequence>
<proteinExistence type="predicted"/>